<evidence type="ECO:0000256" key="6">
    <source>
        <dbReference type="SAM" id="Phobius"/>
    </source>
</evidence>
<feature type="transmembrane region" description="Helical" evidence="6">
    <location>
        <begin position="100"/>
        <end position="120"/>
    </location>
</feature>
<dbReference type="InterPro" id="IPR004752">
    <property type="entry name" value="AmpG_permease/AT-1"/>
</dbReference>
<feature type="transmembrane region" description="Helical" evidence="6">
    <location>
        <begin position="286"/>
        <end position="304"/>
    </location>
</feature>
<feature type="transmembrane region" description="Helical" evidence="6">
    <location>
        <begin position="375"/>
        <end position="396"/>
    </location>
</feature>
<feature type="transmembrane region" description="Helical" evidence="6">
    <location>
        <begin position="311"/>
        <end position="330"/>
    </location>
</feature>
<keyword evidence="3 6" id="KW-0812">Transmembrane</keyword>
<evidence type="ECO:0000256" key="3">
    <source>
        <dbReference type="ARBA" id="ARBA00022692"/>
    </source>
</evidence>
<comment type="subcellular location">
    <subcellularLocation>
        <location evidence="1">Membrane</location>
        <topology evidence="1">Multi-pass membrane protein</topology>
    </subcellularLocation>
</comment>
<dbReference type="SUPFAM" id="SSF103473">
    <property type="entry name" value="MFS general substrate transporter"/>
    <property type="match status" value="1"/>
</dbReference>
<dbReference type="InterPro" id="IPR011701">
    <property type="entry name" value="MFS"/>
</dbReference>
<keyword evidence="2" id="KW-0813">Transport</keyword>
<evidence type="ECO:0000256" key="1">
    <source>
        <dbReference type="ARBA" id="ARBA00004141"/>
    </source>
</evidence>
<keyword evidence="8" id="KW-1185">Reference proteome</keyword>
<feature type="transmembrane region" description="Helical" evidence="6">
    <location>
        <begin position="193"/>
        <end position="213"/>
    </location>
</feature>
<dbReference type="GO" id="GO:0016020">
    <property type="term" value="C:membrane"/>
    <property type="evidence" value="ECO:0007669"/>
    <property type="project" value="UniProtKB-SubCell"/>
</dbReference>
<accession>A0A845I5C1</accession>
<evidence type="ECO:0000313" key="7">
    <source>
        <dbReference type="EMBL" id="MYN46786.1"/>
    </source>
</evidence>
<evidence type="ECO:0000256" key="4">
    <source>
        <dbReference type="ARBA" id="ARBA00022989"/>
    </source>
</evidence>
<dbReference type="EMBL" id="WWCL01000004">
    <property type="protein sequence ID" value="MYN46786.1"/>
    <property type="molecule type" value="Genomic_DNA"/>
</dbReference>
<organism evidence="7 8">
    <name type="scientific">Duganella fentianensis</name>
    <dbReference type="NCBI Taxonomy" id="2692177"/>
    <lineage>
        <taxon>Bacteria</taxon>
        <taxon>Pseudomonadati</taxon>
        <taxon>Pseudomonadota</taxon>
        <taxon>Betaproteobacteria</taxon>
        <taxon>Burkholderiales</taxon>
        <taxon>Oxalobacteraceae</taxon>
        <taxon>Telluria group</taxon>
        <taxon>Duganella</taxon>
    </lineage>
</organism>
<evidence type="ECO:0000256" key="2">
    <source>
        <dbReference type="ARBA" id="ARBA00022448"/>
    </source>
</evidence>
<dbReference type="Proteomes" id="UP000444316">
    <property type="component" value="Unassembled WGS sequence"/>
</dbReference>
<gene>
    <name evidence="7" type="ORF">GTP23_17220</name>
</gene>
<dbReference type="InterPro" id="IPR036259">
    <property type="entry name" value="MFS_trans_sf"/>
</dbReference>
<reference evidence="7" key="1">
    <citation type="submission" date="2019-12" db="EMBL/GenBank/DDBJ databases">
        <title>Novel species isolated from a subtropical stream in China.</title>
        <authorList>
            <person name="Lu H."/>
        </authorList>
    </citation>
    <scope>NUCLEOTIDE SEQUENCE [LARGE SCALE GENOMIC DNA]</scope>
    <source>
        <strain evidence="7">FT93W</strain>
    </source>
</reference>
<name>A0A845I5C1_9BURK</name>
<dbReference type="RefSeq" id="WP_161036273.1">
    <property type="nucleotide sequence ID" value="NZ_WWCL01000004.1"/>
</dbReference>
<comment type="caution">
    <text evidence="7">The sequence shown here is derived from an EMBL/GenBank/DDBJ whole genome shotgun (WGS) entry which is preliminary data.</text>
</comment>
<proteinExistence type="predicted"/>
<feature type="transmembrane region" description="Helical" evidence="6">
    <location>
        <begin position="67"/>
        <end position="88"/>
    </location>
</feature>
<dbReference type="PANTHER" id="PTHR12778">
    <property type="entry name" value="SOLUTE CARRIER FAMILY 33 ACETYL-COA TRANSPORTER -RELATED"/>
    <property type="match status" value="1"/>
</dbReference>
<feature type="transmembrane region" description="Helical" evidence="6">
    <location>
        <begin position="402"/>
        <end position="420"/>
    </location>
</feature>
<dbReference type="NCBIfam" id="TIGR00901">
    <property type="entry name" value="2A0125"/>
    <property type="match status" value="1"/>
</dbReference>
<feature type="transmembrane region" description="Helical" evidence="6">
    <location>
        <begin position="162"/>
        <end position="181"/>
    </location>
</feature>
<evidence type="ECO:0000256" key="5">
    <source>
        <dbReference type="ARBA" id="ARBA00023136"/>
    </source>
</evidence>
<dbReference type="AlphaFoldDB" id="A0A845I5C1"/>
<dbReference type="GO" id="GO:0022857">
    <property type="term" value="F:transmembrane transporter activity"/>
    <property type="evidence" value="ECO:0007669"/>
    <property type="project" value="InterPro"/>
</dbReference>
<evidence type="ECO:0000313" key="8">
    <source>
        <dbReference type="Proteomes" id="UP000444316"/>
    </source>
</evidence>
<protein>
    <submittedName>
        <fullName evidence="7">MFS transporter</fullName>
    </submittedName>
</protein>
<dbReference type="PANTHER" id="PTHR12778:SF10">
    <property type="entry name" value="MAJOR FACILITATOR SUPERFAMILY DOMAIN-CONTAINING PROTEIN 3"/>
    <property type="match status" value="1"/>
</dbReference>
<sequence length="433" mass="47252">MTTRDANPDAAAQATPEAAAAARHWRTYFNSRTVAILFFGFSSGLPLYTLIYLMQAWLAKSGLDVKALGLFALVTFPYTFKFLWAPFMDRYAIGPLGRRRGWMALTQLALFLVIGALGMLDPQQQLPLIAGGVFLIAFLSASQDVVIDAYRREILAENEQGLGAAIIVNAYKAASLIPSALGLVLADSMPWQAVFWIVAAFMLPGLVCTLLAHEPAVYGAPPKNLQEAVVLPFREFIQRDGWRQAMLIIAFVLLYKIGDSMSTALSTKFFLDIGFTTKQIGLAANATGWWAALAGGAVGGIWMIKLGINRALWVFGVLQALAILGFAWLAKVGPDMWLLSAAFGFEAFASLGLGAAALVAFMSRATDPRYTATQYALFSSLAAVPRTFINSSVGYIVAQTGWFWFFIVCFIMAFPAMMMLPKIAPWNTRDEKV</sequence>
<feature type="transmembrane region" description="Helical" evidence="6">
    <location>
        <begin position="126"/>
        <end position="150"/>
    </location>
</feature>
<feature type="transmembrane region" description="Helical" evidence="6">
    <location>
        <begin position="33"/>
        <end position="55"/>
    </location>
</feature>
<dbReference type="CDD" id="cd17486">
    <property type="entry name" value="MFS_AmpG_like"/>
    <property type="match status" value="1"/>
</dbReference>
<keyword evidence="5 6" id="KW-0472">Membrane</keyword>
<keyword evidence="4 6" id="KW-1133">Transmembrane helix</keyword>
<dbReference type="Gene3D" id="1.20.1250.20">
    <property type="entry name" value="MFS general substrate transporter like domains"/>
    <property type="match status" value="2"/>
</dbReference>
<dbReference type="Pfam" id="PF07690">
    <property type="entry name" value="MFS_1"/>
    <property type="match status" value="1"/>
</dbReference>
<feature type="transmembrane region" description="Helical" evidence="6">
    <location>
        <begin position="336"/>
        <end position="363"/>
    </location>
</feature>
<feature type="transmembrane region" description="Helical" evidence="6">
    <location>
        <begin position="245"/>
        <end position="266"/>
    </location>
</feature>